<dbReference type="InterPro" id="IPR000150">
    <property type="entry name" value="Cof"/>
</dbReference>
<dbReference type="RefSeq" id="WP_285152376.1">
    <property type="nucleotide sequence ID" value="NZ_JASSPP010000001.1"/>
</dbReference>
<keyword evidence="2" id="KW-1185">Reference proteome</keyword>
<dbReference type="PANTHER" id="PTHR10000:SF8">
    <property type="entry name" value="HAD SUPERFAMILY HYDROLASE-LIKE, TYPE 3"/>
    <property type="match status" value="1"/>
</dbReference>
<dbReference type="InterPro" id="IPR036412">
    <property type="entry name" value="HAD-like_sf"/>
</dbReference>
<proteinExistence type="predicted"/>
<dbReference type="InterPro" id="IPR023214">
    <property type="entry name" value="HAD_sf"/>
</dbReference>
<dbReference type="PANTHER" id="PTHR10000">
    <property type="entry name" value="PHOSPHOSERINE PHOSPHATASE"/>
    <property type="match status" value="1"/>
</dbReference>
<sequence length="266" mass="30506">MYKIIATDMDGTLLNSRNLISNENREAMIKAQEKGCKIVLASGRPIAAMKIFEKELKLAEYESYLIGFNGGQIIDCKTRETVFSLGLKENDIRYLFEKAEEYGVNILTYNDGTILAKYDDEFARIEARYTNFPIKVIQSLDELDYTKTIKCMFVAKPVKIRECLEKLKKERKDKYFMSISDPHFLEICDINVNKGTAIKKLCEKLNIDLKYLITCGDSYNDKEMLEISGLSVAAANANEDIRKLCTYTSVTNDEHILKDVIDKFIM</sequence>
<dbReference type="EMBL" id="JASSPP010000001">
    <property type="protein sequence ID" value="MDK9579941.1"/>
    <property type="molecule type" value="Genomic_DNA"/>
</dbReference>
<dbReference type="NCBIfam" id="TIGR01484">
    <property type="entry name" value="HAD-SF-IIB"/>
    <property type="match status" value="1"/>
</dbReference>
<protein>
    <submittedName>
        <fullName evidence="1">Cof-type HAD-IIB family hydrolase</fullName>
        <ecNumber evidence="1">3.1.3.-</ecNumber>
    </submittedName>
</protein>
<dbReference type="CDD" id="cd07516">
    <property type="entry name" value="HAD_Pase"/>
    <property type="match status" value="1"/>
</dbReference>
<reference evidence="1 2" key="1">
    <citation type="submission" date="2023-06" db="EMBL/GenBank/DDBJ databases">
        <title>Antibody response to the Sneathia vaginalis cytopathogenic toxin A during pregnancy.</title>
        <authorList>
            <person name="Mccoy Z.T."/>
            <person name="Serrano M.G."/>
            <person name="Spaine K."/>
            <person name="Edwards D.J."/>
            <person name="Buck G.A."/>
            <person name="Jefferson K."/>
        </authorList>
    </citation>
    <scope>NUCLEOTIDE SEQUENCE [LARGE SCALE GENOMIC DNA]</scope>
    <source>
        <strain evidence="1 2">CCUG 42621</strain>
    </source>
</reference>
<evidence type="ECO:0000313" key="2">
    <source>
        <dbReference type="Proteomes" id="UP001225134"/>
    </source>
</evidence>
<gene>
    <name evidence="1" type="ORF">QQA45_00130</name>
</gene>
<dbReference type="NCBIfam" id="TIGR00099">
    <property type="entry name" value="Cof-subfamily"/>
    <property type="match status" value="1"/>
</dbReference>
<accession>A0ABT7HJU1</accession>
<dbReference type="PROSITE" id="PS01228">
    <property type="entry name" value="COF_1"/>
    <property type="match status" value="1"/>
</dbReference>
<dbReference type="InterPro" id="IPR006379">
    <property type="entry name" value="HAD-SF_hydro_IIB"/>
</dbReference>
<comment type="caution">
    <text evidence="1">The sequence shown here is derived from an EMBL/GenBank/DDBJ whole genome shotgun (WGS) entry which is preliminary data.</text>
</comment>
<dbReference type="SFLD" id="SFLDG01144">
    <property type="entry name" value="C2.B.4:_PGP_Like"/>
    <property type="match status" value="1"/>
</dbReference>
<dbReference type="GO" id="GO:0016787">
    <property type="term" value="F:hydrolase activity"/>
    <property type="evidence" value="ECO:0007669"/>
    <property type="project" value="UniProtKB-KW"/>
</dbReference>
<keyword evidence="1" id="KW-0378">Hydrolase</keyword>
<dbReference type="Gene3D" id="3.30.1240.10">
    <property type="match status" value="1"/>
</dbReference>
<evidence type="ECO:0000313" key="1">
    <source>
        <dbReference type="EMBL" id="MDK9579941.1"/>
    </source>
</evidence>
<dbReference type="SFLD" id="SFLDG01140">
    <property type="entry name" value="C2.B:_Phosphomannomutase_and_P"/>
    <property type="match status" value="1"/>
</dbReference>
<dbReference type="Gene3D" id="3.40.50.1000">
    <property type="entry name" value="HAD superfamily/HAD-like"/>
    <property type="match status" value="1"/>
</dbReference>
<name>A0ABT7HJU1_9FUSO</name>
<organism evidence="1 2">
    <name type="scientific">Sneathia sanguinegens</name>
    <dbReference type="NCBI Taxonomy" id="40543"/>
    <lineage>
        <taxon>Bacteria</taxon>
        <taxon>Fusobacteriati</taxon>
        <taxon>Fusobacteriota</taxon>
        <taxon>Fusobacteriia</taxon>
        <taxon>Fusobacteriales</taxon>
        <taxon>Leptotrichiaceae</taxon>
        <taxon>Sneathia</taxon>
    </lineage>
</organism>
<dbReference type="SUPFAM" id="SSF56784">
    <property type="entry name" value="HAD-like"/>
    <property type="match status" value="1"/>
</dbReference>
<dbReference type="SFLD" id="SFLDS00003">
    <property type="entry name" value="Haloacid_Dehalogenase"/>
    <property type="match status" value="1"/>
</dbReference>
<dbReference type="Pfam" id="PF08282">
    <property type="entry name" value="Hydrolase_3"/>
    <property type="match status" value="1"/>
</dbReference>
<dbReference type="EC" id="3.1.3.-" evidence="1"/>
<dbReference type="Proteomes" id="UP001225134">
    <property type="component" value="Unassembled WGS sequence"/>
</dbReference>